<comment type="caution">
    <text evidence="1">The sequence shown here is derived from an EMBL/GenBank/DDBJ whole genome shotgun (WGS) entry which is preliminary data.</text>
</comment>
<proteinExistence type="predicted"/>
<protein>
    <recommendedName>
        <fullName evidence="3">DUF4157 domain-containing protein</fullName>
    </recommendedName>
</protein>
<dbReference type="Proteomes" id="UP000248631">
    <property type="component" value="Unassembled WGS sequence"/>
</dbReference>
<name>A0ABX9C3N3_9BURK</name>
<accession>A0ABX9C3N3</accession>
<dbReference type="RefSeq" id="WP_112068362.1">
    <property type="nucleotide sequence ID" value="NZ_JUGD01000011.1"/>
</dbReference>
<evidence type="ECO:0000313" key="1">
    <source>
        <dbReference type="EMBL" id="RAM64944.1"/>
    </source>
</evidence>
<reference evidence="1 2" key="1">
    <citation type="submission" date="2014-12" db="EMBL/GenBank/DDBJ databases">
        <title>Complete genome sequence of Herbaspirillum rubrisubalbicans Os38.</title>
        <authorList>
            <person name="Chen M."/>
            <person name="An Q."/>
        </authorList>
    </citation>
    <scope>NUCLEOTIDE SEQUENCE [LARGE SCALE GENOMIC DNA]</scope>
    <source>
        <strain evidence="1 2">Os38</strain>
    </source>
</reference>
<keyword evidence="2" id="KW-1185">Reference proteome</keyword>
<evidence type="ECO:0000313" key="2">
    <source>
        <dbReference type="Proteomes" id="UP000248631"/>
    </source>
</evidence>
<sequence>MTFDLGAALPQLLPRAVTWANEREQEIFASGVSLNDLGLSIAQRVGVSRPELIRVQFVDDLLPLPQDPVLREAGLATGLFGPQMIGITLGYSICIRKQYDSIRLLSHEARHVYQYERAGGIANFLPLYLQQIVQFGYRDAPYEIDARAHEIHHA</sequence>
<dbReference type="EMBL" id="JUGD01000011">
    <property type="protein sequence ID" value="RAM64944.1"/>
    <property type="molecule type" value="Genomic_DNA"/>
</dbReference>
<evidence type="ECO:0008006" key="3">
    <source>
        <dbReference type="Google" id="ProtNLM"/>
    </source>
</evidence>
<organism evidence="1 2">
    <name type="scientific">Herbaspirillum rubrisubalbicans</name>
    <dbReference type="NCBI Taxonomy" id="80842"/>
    <lineage>
        <taxon>Bacteria</taxon>
        <taxon>Pseudomonadati</taxon>
        <taxon>Pseudomonadota</taxon>
        <taxon>Betaproteobacteria</taxon>
        <taxon>Burkholderiales</taxon>
        <taxon>Oxalobacteraceae</taxon>
        <taxon>Herbaspirillum</taxon>
    </lineage>
</organism>
<gene>
    <name evidence="1" type="ORF">RB24_09910</name>
</gene>